<evidence type="ECO:0000313" key="6">
    <source>
        <dbReference type="EMBL" id="KAF7278000.1"/>
    </source>
</evidence>
<dbReference type="Pfam" id="PF14811">
    <property type="entry name" value="TPD"/>
    <property type="match status" value="1"/>
</dbReference>
<dbReference type="PANTHER" id="PTHR31661">
    <property type="entry name" value="SIMILAR TO CDNA SEQUENCE BC052040"/>
    <property type="match status" value="1"/>
</dbReference>
<dbReference type="PANTHER" id="PTHR31661:SF1">
    <property type="entry name" value="CDAN1-INTERACTING NUCLEASE 1"/>
    <property type="match status" value="1"/>
</dbReference>
<keyword evidence="4" id="KW-0539">Nucleus</keyword>
<dbReference type="Proteomes" id="UP000625711">
    <property type="component" value="Unassembled WGS sequence"/>
</dbReference>
<comment type="caution">
    <text evidence="6">The sequence shown here is derived from an EMBL/GenBank/DDBJ whole genome shotgun (WGS) entry which is preliminary data.</text>
</comment>
<dbReference type="InterPro" id="IPR029404">
    <property type="entry name" value="CDIN1"/>
</dbReference>
<organism evidence="6 7">
    <name type="scientific">Rhynchophorus ferrugineus</name>
    <name type="common">Red palm weevil</name>
    <name type="synonym">Curculio ferrugineus</name>
    <dbReference type="NCBI Taxonomy" id="354439"/>
    <lineage>
        <taxon>Eukaryota</taxon>
        <taxon>Metazoa</taxon>
        <taxon>Ecdysozoa</taxon>
        <taxon>Arthropoda</taxon>
        <taxon>Hexapoda</taxon>
        <taxon>Insecta</taxon>
        <taxon>Pterygota</taxon>
        <taxon>Neoptera</taxon>
        <taxon>Endopterygota</taxon>
        <taxon>Coleoptera</taxon>
        <taxon>Polyphaga</taxon>
        <taxon>Cucujiformia</taxon>
        <taxon>Curculionidae</taxon>
        <taxon>Dryophthorinae</taxon>
        <taxon>Rhynchophorus</taxon>
    </lineage>
</organism>
<evidence type="ECO:0000256" key="4">
    <source>
        <dbReference type="ARBA" id="ARBA00023242"/>
    </source>
</evidence>
<evidence type="ECO:0000256" key="2">
    <source>
        <dbReference type="ARBA" id="ARBA00004496"/>
    </source>
</evidence>
<evidence type="ECO:0000256" key="3">
    <source>
        <dbReference type="ARBA" id="ARBA00022490"/>
    </source>
</evidence>
<keyword evidence="3" id="KW-0963">Cytoplasm</keyword>
<dbReference type="GO" id="GO:0005634">
    <property type="term" value="C:nucleus"/>
    <property type="evidence" value="ECO:0007669"/>
    <property type="project" value="UniProtKB-SubCell"/>
</dbReference>
<dbReference type="GO" id="GO:0005737">
    <property type="term" value="C:cytoplasm"/>
    <property type="evidence" value="ECO:0007669"/>
    <property type="project" value="UniProtKB-SubCell"/>
</dbReference>
<evidence type="ECO:0000256" key="5">
    <source>
        <dbReference type="ARBA" id="ARBA00023480"/>
    </source>
</evidence>
<protein>
    <recommendedName>
        <fullName evidence="5">CDAN1-interacting nuclease 1</fullName>
    </recommendedName>
</protein>
<sequence length="287" mass="33564">MDTSLYNEIVNVIKNFNGLTRNCAKKLQETFPNIDTNTLYSILNIQYQRKMRCTYALRNNEKSGILVKLSEMFDIAPCLMAKLILQKYFDDHQDLDKNNEKKEGSVNINTYLKNTYMIPDSDLAYEVFLCTVFDNLYSPLVDAMRLSLGQQYEVRLQKEAIKLGLAFRGEEYLRKYGYDKTPDLKLDVPIVIDGFVINWIEGKAVFADEDVHSDYMKNQYLSYWNRFGPGLVIYWFGYLKTIVETGDKRFIVRDYMPTNIKKIWSIQNGNHMPEETTVKKTDNNNSD</sequence>
<dbReference type="OrthoDB" id="1272at2759"/>
<evidence type="ECO:0000313" key="7">
    <source>
        <dbReference type="Proteomes" id="UP000625711"/>
    </source>
</evidence>
<dbReference type="AlphaFoldDB" id="A0A834IBL3"/>
<evidence type="ECO:0000256" key="1">
    <source>
        <dbReference type="ARBA" id="ARBA00004123"/>
    </source>
</evidence>
<reference evidence="6" key="1">
    <citation type="submission" date="2020-08" db="EMBL/GenBank/DDBJ databases">
        <title>Genome sequencing and assembly of the red palm weevil Rhynchophorus ferrugineus.</title>
        <authorList>
            <person name="Dias G.B."/>
            <person name="Bergman C.M."/>
            <person name="Manee M."/>
        </authorList>
    </citation>
    <scope>NUCLEOTIDE SEQUENCE</scope>
    <source>
        <strain evidence="6">AA-2017</strain>
        <tissue evidence="6">Whole larva</tissue>
    </source>
</reference>
<comment type="subcellular location">
    <subcellularLocation>
        <location evidence="2">Cytoplasm</location>
    </subcellularLocation>
    <subcellularLocation>
        <location evidence="1">Nucleus</location>
    </subcellularLocation>
</comment>
<proteinExistence type="predicted"/>
<accession>A0A834IBL3</accession>
<gene>
    <name evidence="6" type="ORF">GWI33_008995</name>
</gene>
<name>A0A834IBL3_RHYFE</name>
<keyword evidence="7" id="KW-1185">Reference proteome</keyword>
<dbReference type="EMBL" id="JAACXV010000410">
    <property type="protein sequence ID" value="KAF7278000.1"/>
    <property type="molecule type" value="Genomic_DNA"/>
</dbReference>